<dbReference type="Gene3D" id="3.40.50.300">
    <property type="entry name" value="P-loop containing nucleotide triphosphate hydrolases"/>
    <property type="match status" value="1"/>
</dbReference>
<dbReference type="CDD" id="cd03112">
    <property type="entry name" value="CobW-like"/>
    <property type="match status" value="1"/>
</dbReference>
<dbReference type="GO" id="GO:0005737">
    <property type="term" value="C:cytoplasm"/>
    <property type="evidence" value="ECO:0007669"/>
    <property type="project" value="TreeGrafter"/>
</dbReference>
<accession>A0A9X1WZ95</accession>
<gene>
    <name evidence="2" type="ORF">MKI79_10590</name>
</gene>
<dbReference type="AlphaFoldDB" id="A0A9X1WZ95"/>
<keyword evidence="3" id="KW-1185">Reference proteome</keyword>
<dbReference type="InterPro" id="IPR003495">
    <property type="entry name" value="CobW/HypB/UreG_nucleotide-bd"/>
</dbReference>
<comment type="caution">
    <text evidence="2">The sequence shown here is derived from an EMBL/GenBank/DDBJ whole genome shotgun (WGS) entry which is preliminary data.</text>
</comment>
<dbReference type="Proteomes" id="UP001139701">
    <property type="component" value="Unassembled WGS sequence"/>
</dbReference>
<dbReference type="RefSeq" id="WP_241573248.1">
    <property type="nucleotide sequence ID" value="NZ_JAKUML010000019.1"/>
</dbReference>
<dbReference type="InterPro" id="IPR051316">
    <property type="entry name" value="Zinc-reg_GTPase_activator"/>
</dbReference>
<sequence>MNIIQAVPTHIITGFLGAGKTTVLRHLLTQKPKNEVWAVLMNEFGEIGVDQTWIAEHQGIAVKEVLGGCLCCTSQLPMQIALARLLSEFKPTRLFIEPTGLGHPKELIDQLSESNWQSSLNIRQVITVIDGHRLHEQLWQKHEIFLQQLDVADLVLVSCQSEMNADDQLQLKQLQDSYQFPPKLWKLLDHGEISLQEIDQSRIPKQIKKQPLLSQQLLTQNMPRLNGSDFSVPKTLPYHYSSEQQGFFVAGWHMPKSWQFDTDALIRVLQAIQGFVRIKAKLHTTDGWIDINAISTNFQVDFATKAALDNRLEIISEVAQDWLAIEKQLLLLSGQTTL</sequence>
<proteinExistence type="predicted"/>
<dbReference type="PANTHER" id="PTHR13748:SF46">
    <property type="entry name" value="ZINC CHAPERONE YEIR"/>
    <property type="match status" value="1"/>
</dbReference>
<dbReference type="InterPro" id="IPR027417">
    <property type="entry name" value="P-loop_NTPase"/>
</dbReference>
<evidence type="ECO:0000313" key="3">
    <source>
        <dbReference type="Proteomes" id="UP001139701"/>
    </source>
</evidence>
<protein>
    <submittedName>
        <fullName evidence="2">GTP-binding protein</fullName>
    </submittedName>
</protein>
<reference evidence="2" key="1">
    <citation type="submission" date="2022-02" db="EMBL/GenBank/DDBJ databases">
        <title>Acinetobacter A3.8 sp. nov., isolated from Sediment (Zhairuo Island).</title>
        <authorList>
            <person name="Zheng K."/>
        </authorList>
    </citation>
    <scope>NUCLEOTIDE SEQUENCE</scope>
    <source>
        <strain evidence="2">A3.8</strain>
    </source>
</reference>
<organism evidence="2 3">
    <name type="scientific">Acinetobacter sedimenti</name>
    <dbReference type="NCBI Taxonomy" id="2919922"/>
    <lineage>
        <taxon>Bacteria</taxon>
        <taxon>Pseudomonadati</taxon>
        <taxon>Pseudomonadota</taxon>
        <taxon>Gammaproteobacteria</taxon>
        <taxon>Moraxellales</taxon>
        <taxon>Moraxellaceae</taxon>
        <taxon>Acinetobacter</taxon>
    </lineage>
</organism>
<dbReference type="SUPFAM" id="SSF52540">
    <property type="entry name" value="P-loop containing nucleoside triphosphate hydrolases"/>
    <property type="match status" value="1"/>
</dbReference>
<evidence type="ECO:0000259" key="1">
    <source>
        <dbReference type="Pfam" id="PF02492"/>
    </source>
</evidence>
<feature type="domain" description="CobW/HypB/UreG nucleotide-binding" evidence="1">
    <location>
        <begin position="8"/>
        <end position="168"/>
    </location>
</feature>
<evidence type="ECO:0000313" key="2">
    <source>
        <dbReference type="EMBL" id="MCJ8147333.1"/>
    </source>
</evidence>
<dbReference type="PANTHER" id="PTHR13748">
    <property type="entry name" value="COBW-RELATED"/>
    <property type="match status" value="1"/>
</dbReference>
<dbReference type="Pfam" id="PF02492">
    <property type="entry name" value="cobW"/>
    <property type="match status" value="1"/>
</dbReference>
<dbReference type="EMBL" id="JAKUML010000019">
    <property type="protein sequence ID" value="MCJ8147333.1"/>
    <property type="molecule type" value="Genomic_DNA"/>
</dbReference>
<name>A0A9X1WZ95_9GAMM</name>